<reference evidence="1 2" key="1">
    <citation type="journal article" date="2008" name="BMC Genomics">
        <title>Genome sequence and rapid evolution of the rice pathogen Xanthomonas oryzae pv. oryzae PXO99A.</title>
        <authorList>
            <person name="Salzberg S.L."/>
            <person name="Sommer D.D."/>
            <person name="Schatz M.C."/>
            <person name="Phillippy A.M."/>
            <person name="Rabinowicz P.D."/>
            <person name="Tsuge S."/>
            <person name="Furutani A."/>
            <person name="Ochiai H."/>
            <person name="Delcher A.L."/>
            <person name="Kelley D."/>
            <person name="Madupu R."/>
            <person name="Puiu D."/>
            <person name="Radune D."/>
            <person name="Shumway M."/>
            <person name="Trapnell C."/>
            <person name="Aparna G."/>
            <person name="Jha G."/>
            <person name="Pandey A."/>
            <person name="Patil P.B."/>
            <person name="Ishihara H."/>
            <person name="Meyer D.F."/>
            <person name="Szurek B."/>
            <person name="Verdier V."/>
            <person name="Koebnik R."/>
            <person name="Dow J.M."/>
            <person name="Ryan R.P."/>
            <person name="Hirata H."/>
            <person name="Tsuyumu S."/>
            <person name="Won Lee S."/>
            <person name="Seo Y.S."/>
            <person name="Sriariyanum M."/>
            <person name="Ronald P.C."/>
            <person name="Sonti R.V."/>
            <person name="Van Sluys M.A."/>
            <person name="Leach J.E."/>
            <person name="White F.F."/>
            <person name="Bogdanove A.J."/>
        </authorList>
    </citation>
    <scope>NUCLEOTIDE SEQUENCE [LARGE SCALE GENOMIC DNA]</scope>
    <source>
        <strain evidence="1 2">PXO99A</strain>
    </source>
</reference>
<dbReference type="AlphaFoldDB" id="A0A0K0GFF4"/>
<protein>
    <submittedName>
        <fullName evidence="1">Uncharacterized protein</fullName>
    </submittedName>
</protein>
<dbReference type="Proteomes" id="UP000001740">
    <property type="component" value="Chromosome"/>
</dbReference>
<name>A0A0K0GFF4_XANOP</name>
<accession>A0A0K0GFF4</accession>
<dbReference type="HOGENOM" id="CLU_3207008_0_0_6"/>
<evidence type="ECO:0000313" key="2">
    <source>
        <dbReference type="Proteomes" id="UP000001740"/>
    </source>
</evidence>
<organism evidence="1 2">
    <name type="scientific">Xanthomonas oryzae pv. oryzae (strain PXO99A)</name>
    <dbReference type="NCBI Taxonomy" id="360094"/>
    <lineage>
        <taxon>Bacteria</taxon>
        <taxon>Pseudomonadati</taxon>
        <taxon>Pseudomonadota</taxon>
        <taxon>Gammaproteobacteria</taxon>
        <taxon>Lysobacterales</taxon>
        <taxon>Lysobacteraceae</taxon>
        <taxon>Xanthomonas</taxon>
    </lineage>
</organism>
<gene>
    <name evidence="1" type="ordered locus">PXO_03419</name>
</gene>
<dbReference type="EMBL" id="CP000967">
    <property type="protein sequence ID" value="ACD56729.1"/>
    <property type="molecule type" value="Genomic_DNA"/>
</dbReference>
<sequence>MTSNAEQSPLSVMRDAAQLRLCKKKLIRQAIQPLHFDAAMAVASQ</sequence>
<proteinExistence type="predicted"/>
<dbReference type="KEGG" id="xop:PXO_03419"/>
<evidence type="ECO:0000313" key="1">
    <source>
        <dbReference type="EMBL" id="ACD56729.1"/>
    </source>
</evidence>